<dbReference type="Pfam" id="PF04079">
    <property type="entry name" value="SMC_ScpB"/>
    <property type="match status" value="1"/>
</dbReference>
<protein>
    <submittedName>
        <fullName evidence="6">Condensin subunit ScpB</fullName>
    </submittedName>
</protein>
<evidence type="ECO:0000256" key="5">
    <source>
        <dbReference type="SAM" id="MobiDB-lite"/>
    </source>
</evidence>
<keyword evidence="7" id="KW-1185">Reference proteome</keyword>
<accession>A0A370HNG5</accession>
<feature type="compositionally biased region" description="Acidic residues" evidence="5">
    <location>
        <begin position="211"/>
        <end position="220"/>
    </location>
</feature>
<gene>
    <name evidence="6" type="ORF">DES45_103364</name>
</gene>
<evidence type="ECO:0000313" key="7">
    <source>
        <dbReference type="Proteomes" id="UP000254925"/>
    </source>
</evidence>
<proteinExistence type="predicted"/>
<dbReference type="SUPFAM" id="SSF46785">
    <property type="entry name" value="Winged helix' DNA-binding domain"/>
    <property type="match status" value="2"/>
</dbReference>
<dbReference type="InterPro" id="IPR036388">
    <property type="entry name" value="WH-like_DNA-bd_sf"/>
</dbReference>
<dbReference type="InterPro" id="IPR005234">
    <property type="entry name" value="ScpB_csome_segregation"/>
</dbReference>
<name>A0A370HNG5_9HYPH</name>
<dbReference type="Gene3D" id="1.10.10.10">
    <property type="entry name" value="Winged helix-like DNA-binding domain superfamily/Winged helix DNA-binding domain"/>
    <property type="match status" value="2"/>
</dbReference>
<evidence type="ECO:0000256" key="4">
    <source>
        <dbReference type="ARBA" id="ARBA00023306"/>
    </source>
</evidence>
<comment type="caution">
    <text evidence="6">The sequence shown here is derived from an EMBL/GenBank/DDBJ whole genome shotgun (WGS) entry which is preliminary data.</text>
</comment>
<dbReference type="OrthoDB" id="9806226at2"/>
<evidence type="ECO:0000313" key="6">
    <source>
        <dbReference type="EMBL" id="RDI60103.1"/>
    </source>
</evidence>
<evidence type="ECO:0000256" key="1">
    <source>
        <dbReference type="ARBA" id="ARBA00022490"/>
    </source>
</evidence>
<dbReference type="GO" id="GO:0051304">
    <property type="term" value="P:chromosome separation"/>
    <property type="evidence" value="ECO:0007669"/>
    <property type="project" value="InterPro"/>
</dbReference>
<dbReference type="PANTHER" id="PTHR34298">
    <property type="entry name" value="SEGREGATION AND CONDENSATION PROTEIN B"/>
    <property type="match status" value="1"/>
</dbReference>
<dbReference type="Proteomes" id="UP000254925">
    <property type="component" value="Unassembled WGS sequence"/>
</dbReference>
<evidence type="ECO:0000256" key="3">
    <source>
        <dbReference type="ARBA" id="ARBA00022829"/>
    </source>
</evidence>
<dbReference type="AlphaFoldDB" id="A0A370HNG5"/>
<feature type="region of interest" description="Disordered" evidence="5">
    <location>
        <begin position="195"/>
        <end position="235"/>
    </location>
</feature>
<dbReference type="GO" id="GO:0051301">
    <property type="term" value="P:cell division"/>
    <property type="evidence" value="ECO:0007669"/>
    <property type="project" value="UniProtKB-KW"/>
</dbReference>
<dbReference type="InterPro" id="IPR036390">
    <property type="entry name" value="WH_DNA-bd_sf"/>
</dbReference>
<organism evidence="6 7">
    <name type="scientific">Microvirga subterranea</name>
    <dbReference type="NCBI Taxonomy" id="186651"/>
    <lineage>
        <taxon>Bacteria</taxon>
        <taxon>Pseudomonadati</taxon>
        <taxon>Pseudomonadota</taxon>
        <taxon>Alphaproteobacteria</taxon>
        <taxon>Hyphomicrobiales</taxon>
        <taxon>Methylobacteriaceae</taxon>
        <taxon>Microvirga</taxon>
    </lineage>
</organism>
<dbReference type="PANTHER" id="PTHR34298:SF2">
    <property type="entry name" value="SEGREGATION AND CONDENSATION PROTEIN B"/>
    <property type="match status" value="1"/>
</dbReference>
<keyword evidence="3" id="KW-0159">Chromosome partition</keyword>
<keyword evidence="1" id="KW-0963">Cytoplasm</keyword>
<sequence>MEETDDMVEEQVSSEIQVPDHGEAMRIAEALLFASAEPLGAEELAGRLPEGADVAKILEDLTAHYAGRGVNLVRVAGKWQFRTAGDLSFVLARNVTEQRRLSRAAMETLAIVAYHQPVTRAEIEEIRGVATSKGTLDTLMETGWIRLRGRRKAPGRPVTYGTTPHFLEHFGLDAIDDLPGLEELKGAGFIEGRVPSDFSVPVPSDDQALREDEDPLEGDDLLQPLDMHQSEAGEE</sequence>
<reference evidence="6 7" key="1">
    <citation type="submission" date="2018-07" db="EMBL/GenBank/DDBJ databases">
        <title>Genomic Encyclopedia of Type Strains, Phase IV (KMG-IV): sequencing the most valuable type-strain genomes for metagenomic binning, comparative biology and taxonomic classification.</title>
        <authorList>
            <person name="Goeker M."/>
        </authorList>
    </citation>
    <scope>NUCLEOTIDE SEQUENCE [LARGE SCALE GENOMIC DNA]</scope>
    <source>
        <strain evidence="6 7">DSM 14364</strain>
    </source>
</reference>
<keyword evidence="2" id="KW-0132">Cell division</keyword>
<evidence type="ECO:0000256" key="2">
    <source>
        <dbReference type="ARBA" id="ARBA00022618"/>
    </source>
</evidence>
<keyword evidence="4" id="KW-0131">Cell cycle</keyword>
<dbReference type="EMBL" id="QQBB01000003">
    <property type="protein sequence ID" value="RDI60103.1"/>
    <property type="molecule type" value="Genomic_DNA"/>
</dbReference>
<dbReference type="NCBIfam" id="TIGR00281">
    <property type="entry name" value="SMC-Scp complex subunit ScpB"/>
    <property type="match status" value="1"/>
</dbReference>